<evidence type="ECO:0000256" key="2">
    <source>
        <dbReference type="ARBA" id="ARBA00004123"/>
    </source>
</evidence>
<dbReference type="PANTHER" id="PTHR14134">
    <property type="entry name" value="E3 UBIQUITIN-PROTEIN LIGASE RAD18"/>
    <property type="match status" value="1"/>
</dbReference>
<dbReference type="InterPro" id="IPR001841">
    <property type="entry name" value="Znf_RING"/>
</dbReference>
<organism evidence="23">
    <name type="scientific">Penicillium chrysogenum</name>
    <name type="common">Penicillium notatum</name>
    <dbReference type="NCBI Taxonomy" id="5076"/>
    <lineage>
        <taxon>Eukaryota</taxon>
        <taxon>Fungi</taxon>
        <taxon>Dikarya</taxon>
        <taxon>Ascomycota</taxon>
        <taxon>Pezizomycotina</taxon>
        <taxon>Eurotiomycetes</taxon>
        <taxon>Eurotiomycetidae</taxon>
        <taxon>Eurotiales</taxon>
        <taxon>Aspergillaceae</taxon>
        <taxon>Penicillium</taxon>
        <taxon>Penicillium chrysogenum species complex</taxon>
    </lineage>
</organism>
<dbReference type="GO" id="GO:0006513">
    <property type="term" value="P:protein monoubiquitination"/>
    <property type="evidence" value="ECO:0007669"/>
    <property type="project" value="InterPro"/>
</dbReference>
<evidence type="ECO:0000256" key="12">
    <source>
        <dbReference type="ARBA" id="ARBA00022833"/>
    </source>
</evidence>
<sequence length="407" mass="45952">MDQSFDLPDSTDWLETPLSLLAPFESSLRCQVCKDFFDNPVITSCSHTFCSLCIRRCLSTEGKCPACRSSDQELKLRRNWAVQELVDAFKLARPSVLELARRENTRLARGEEEIEKPAQKKRKVNHLEEEELQVPETNSQGRRTRSQKSIDSSARERTVPQIVPEVIEDSQDDEEYIPEDGLVACPICFRKMKEEAVFPHLNVHQQEEDSPKKTPTKTASFGSLKGAPQKGLNLPSKQPERLPAINYSILKDNALRKKLRDLGIPDWGQKQLLQRRHTEWMNLWNANCDSKHPKPKRVLLQELDIWERTQGGHATAPSPFTTSNNVMRKDFDASEWSNSHDDDFKRLIANARKKSEAKARQTIPGGCPSSSGQKEPQSQQGAGLPVDGARVEFGPDTDGNNVIDLSG</sequence>
<dbReference type="InterPro" id="IPR006642">
    <property type="entry name" value="Rad18_UBZ4"/>
</dbReference>
<evidence type="ECO:0000259" key="22">
    <source>
        <dbReference type="PROSITE" id="PS50800"/>
    </source>
</evidence>
<dbReference type="SUPFAM" id="SSF57850">
    <property type="entry name" value="RING/U-box"/>
    <property type="match status" value="1"/>
</dbReference>
<evidence type="ECO:0000256" key="5">
    <source>
        <dbReference type="ARBA" id="ARBA00012483"/>
    </source>
</evidence>
<comment type="subunit">
    <text evidence="17 19">Interacts with E2 UBC2, forming a complex with ubiquitin ligase activity.</text>
</comment>
<dbReference type="InterPro" id="IPR013083">
    <property type="entry name" value="Znf_RING/FYVE/PHD"/>
</dbReference>
<gene>
    <name evidence="23" type="ORF">EN45_080630</name>
</gene>
<name>A0A167UNQ0_PENCH</name>
<proteinExistence type="inferred from homology"/>
<evidence type="ECO:0000256" key="18">
    <source>
        <dbReference type="PROSITE-ProRule" id="PRU00175"/>
    </source>
</evidence>
<dbReference type="Gene3D" id="3.30.40.10">
    <property type="entry name" value="Zinc/RING finger domain, C3HC4 (zinc finger)"/>
    <property type="match status" value="1"/>
</dbReference>
<feature type="compositionally biased region" description="Basic and acidic residues" evidence="20">
    <location>
        <begin position="107"/>
        <end position="118"/>
    </location>
</feature>
<feature type="region of interest" description="Disordered" evidence="20">
    <location>
        <begin position="107"/>
        <end position="159"/>
    </location>
</feature>
<protein>
    <recommendedName>
        <fullName evidence="6 19">Postreplication repair E3 ubiquitin-protein ligase RAD18</fullName>
        <ecNumber evidence="5 19">2.3.2.27</ecNumber>
    </recommendedName>
    <alternativeName>
        <fullName evidence="19">RING-type E3 ubiquitin transferase RAD18</fullName>
    </alternativeName>
</protein>
<keyword evidence="14 19" id="KW-0234">DNA repair</keyword>
<evidence type="ECO:0000256" key="20">
    <source>
        <dbReference type="SAM" id="MobiDB-lite"/>
    </source>
</evidence>
<evidence type="ECO:0000256" key="7">
    <source>
        <dbReference type="ARBA" id="ARBA00022679"/>
    </source>
</evidence>
<evidence type="ECO:0000256" key="16">
    <source>
        <dbReference type="ARBA" id="ARBA00054102"/>
    </source>
</evidence>
<dbReference type="InterPro" id="IPR004580">
    <property type="entry name" value="Rad18_fungi"/>
</dbReference>
<evidence type="ECO:0000256" key="11">
    <source>
        <dbReference type="ARBA" id="ARBA00022786"/>
    </source>
</evidence>
<feature type="compositionally biased region" description="Polar residues" evidence="20">
    <location>
        <begin position="135"/>
        <end position="152"/>
    </location>
</feature>
<dbReference type="FunFam" id="3.30.40.10:FF:000172">
    <property type="entry name" value="E3 ubiquitin-protein ligase RAD18"/>
    <property type="match status" value="1"/>
</dbReference>
<evidence type="ECO:0000256" key="13">
    <source>
        <dbReference type="ARBA" id="ARBA00023125"/>
    </source>
</evidence>
<comment type="catalytic activity">
    <reaction evidence="1 19">
        <text>S-ubiquitinyl-[E2 ubiquitin-conjugating enzyme]-L-cysteine + [acceptor protein]-L-lysine = [E2 ubiquitin-conjugating enzyme]-L-cysteine + N(6)-ubiquitinyl-[acceptor protein]-L-lysine.</text>
        <dbReference type="EC" id="2.3.2.27"/>
    </reaction>
</comment>
<dbReference type="SMART" id="SM00734">
    <property type="entry name" value="ZnF_Rad18"/>
    <property type="match status" value="1"/>
</dbReference>
<dbReference type="GO" id="GO:0005634">
    <property type="term" value="C:nucleus"/>
    <property type="evidence" value="ECO:0007669"/>
    <property type="project" value="UniProtKB-SubCell"/>
</dbReference>
<feature type="domain" description="RING-type" evidence="21">
    <location>
        <begin position="30"/>
        <end position="68"/>
    </location>
</feature>
<keyword evidence="8 19" id="KW-0479">Metal-binding</keyword>
<dbReference type="PhylomeDB" id="A0A167UNQ0"/>
<evidence type="ECO:0000256" key="19">
    <source>
        <dbReference type="RuleBase" id="RU368093"/>
    </source>
</evidence>
<dbReference type="Proteomes" id="UP000076449">
    <property type="component" value="Chromosome II"/>
</dbReference>
<evidence type="ECO:0000256" key="1">
    <source>
        <dbReference type="ARBA" id="ARBA00000900"/>
    </source>
</evidence>
<keyword evidence="7 19" id="KW-0808">Transferase</keyword>
<comment type="pathway">
    <text evidence="3 19">Protein modification; protein ubiquitination.</text>
</comment>
<dbReference type="InterPro" id="IPR017907">
    <property type="entry name" value="Znf_RING_CS"/>
</dbReference>
<dbReference type="PROSITE" id="PS50089">
    <property type="entry name" value="ZF_RING_2"/>
    <property type="match status" value="1"/>
</dbReference>
<dbReference type="NCBIfam" id="TIGR00599">
    <property type="entry name" value="rad18"/>
    <property type="match status" value="1"/>
</dbReference>
<comment type="similarity">
    <text evidence="4 19">Belongs to the RAD18 family.</text>
</comment>
<keyword evidence="13 19" id="KW-0238">DNA-binding</keyword>
<evidence type="ECO:0000256" key="10">
    <source>
        <dbReference type="ARBA" id="ARBA00022771"/>
    </source>
</evidence>
<dbReference type="EMBL" id="CM002799">
    <property type="protein sequence ID" value="KZN89456.1"/>
    <property type="molecule type" value="Genomic_DNA"/>
</dbReference>
<keyword evidence="9 19" id="KW-0227">DNA damage</keyword>
<evidence type="ECO:0000256" key="4">
    <source>
        <dbReference type="ARBA" id="ARBA00009506"/>
    </source>
</evidence>
<accession>A0A167UNQ0</accession>
<dbReference type="SMART" id="SM00184">
    <property type="entry name" value="RING"/>
    <property type="match status" value="1"/>
</dbReference>
<evidence type="ECO:0000256" key="6">
    <source>
        <dbReference type="ARBA" id="ARBA00015551"/>
    </source>
</evidence>
<evidence type="ECO:0000256" key="8">
    <source>
        <dbReference type="ARBA" id="ARBA00022723"/>
    </source>
</evidence>
<dbReference type="PROSITE" id="PS00518">
    <property type="entry name" value="ZF_RING_1"/>
    <property type="match status" value="1"/>
</dbReference>
<feature type="compositionally biased region" description="Polar residues" evidence="20">
    <location>
        <begin position="368"/>
        <end position="381"/>
    </location>
</feature>
<evidence type="ECO:0000256" key="9">
    <source>
        <dbReference type="ARBA" id="ARBA00022763"/>
    </source>
</evidence>
<keyword evidence="11 19" id="KW-0833">Ubl conjugation pathway</keyword>
<evidence type="ECO:0000256" key="17">
    <source>
        <dbReference type="ARBA" id="ARBA00066140"/>
    </source>
</evidence>
<keyword evidence="12 19" id="KW-0862">Zinc</keyword>
<feature type="region of interest" description="Disordered" evidence="20">
    <location>
        <begin position="353"/>
        <end position="407"/>
    </location>
</feature>
<evidence type="ECO:0000256" key="3">
    <source>
        <dbReference type="ARBA" id="ARBA00004906"/>
    </source>
</evidence>
<dbReference type="Pfam" id="PF13923">
    <property type="entry name" value="zf-C3HC4_2"/>
    <property type="match status" value="1"/>
</dbReference>
<dbReference type="GO" id="GO:0097505">
    <property type="term" value="C:Rad6-Rad18 complex"/>
    <property type="evidence" value="ECO:0007669"/>
    <property type="project" value="TreeGrafter"/>
</dbReference>
<evidence type="ECO:0000256" key="15">
    <source>
        <dbReference type="ARBA" id="ARBA00023242"/>
    </source>
</evidence>
<dbReference type="EC" id="2.3.2.27" evidence="5 19"/>
<comment type="function">
    <text evidence="16 19">E3 RING-finger protein, member of the UBC2/RAD6 epistasis group. Associates to the E2 ubiquitin conjugating enzyme UBC2/RAD6 to form the UBC2-RAD18 ubiquitin ligase complex involved in postreplicative repair (PRR) of damaged DNA.</text>
</comment>
<feature type="region of interest" description="Disordered" evidence="20">
    <location>
        <begin position="202"/>
        <end position="238"/>
    </location>
</feature>
<dbReference type="GO" id="GO:0008270">
    <property type="term" value="F:zinc ion binding"/>
    <property type="evidence" value="ECO:0007669"/>
    <property type="project" value="UniProtKB-KW"/>
</dbReference>
<dbReference type="GO" id="GO:0006301">
    <property type="term" value="P:DNA damage tolerance"/>
    <property type="evidence" value="ECO:0007669"/>
    <property type="project" value="InterPro"/>
</dbReference>
<dbReference type="InterPro" id="IPR003034">
    <property type="entry name" value="SAP_dom"/>
</dbReference>
<reference evidence="23" key="1">
    <citation type="journal article" date="2014" name="Genome Announc.">
        <title>Complete sequencing and chromosome-scale genome assembly of the industrial progenitor strain P2niaD18 from the penicillin producer Penicillium chrysogenum.</title>
        <authorList>
            <person name="Specht T."/>
            <person name="Dahlmann T.A."/>
            <person name="Zadra I."/>
            <person name="Kurnsteiner H."/>
            <person name="Kuck U."/>
        </authorList>
    </citation>
    <scope>NUCLEOTIDE SEQUENCE [LARGE SCALE GENOMIC DNA]</scope>
    <source>
        <strain evidence="23">P2niaD18</strain>
    </source>
</reference>
<comment type="subcellular location">
    <subcellularLocation>
        <location evidence="2 19">Nucleus</location>
    </subcellularLocation>
</comment>
<keyword evidence="15 19" id="KW-0539">Nucleus</keyword>
<feature type="domain" description="SAP" evidence="22">
    <location>
        <begin position="247"/>
        <end position="281"/>
    </location>
</feature>
<dbReference type="GO" id="GO:0003697">
    <property type="term" value="F:single-stranded DNA binding"/>
    <property type="evidence" value="ECO:0007669"/>
    <property type="project" value="UniProtKB-UniRule"/>
</dbReference>
<keyword evidence="10 18" id="KW-0863">Zinc-finger</keyword>
<dbReference type="GO" id="GO:0061630">
    <property type="term" value="F:ubiquitin protein ligase activity"/>
    <property type="evidence" value="ECO:0007669"/>
    <property type="project" value="UniProtKB-UniRule"/>
</dbReference>
<evidence type="ECO:0000313" key="23">
    <source>
        <dbReference type="EMBL" id="KZN89456.1"/>
    </source>
</evidence>
<evidence type="ECO:0000259" key="21">
    <source>
        <dbReference type="PROSITE" id="PS50089"/>
    </source>
</evidence>
<dbReference type="GO" id="GO:0006281">
    <property type="term" value="P:DNA repair"/>
    <property type="evidence" value="ECO:0007669"/>
    <property type="project" value="UniProtKB-KW"/>
</dbReference>
<dbReference type="InterPro" id="IPR039577">
    <property type="entry name" value="Rad18"/>
</dbReference>
<dbReference type="SMART" id="SM00513">
    <property type="entry name" value="SAP"/>
    <property type="match status" value="1"/>
</dbReference>
<evidence type="ECO:0000256" key="14">
    <source>
        <dbReference type="ARBA" id="ARBA00023204"/>
    </source>
</evidence>
<dbReference type="PANTHER" id="PTHR14134:SF2">
    <property type="entry name" value="E3 UBIQUITIN-PROTEIN LIGASE RAD18"/>
    <property type="match status" value="1"/>
</dbReference>
<dbReference type="AlphaFoldDB" id="A0A167UNQ0"/>
<dbReference type="PROSITE" id="PS50800">
    <property type="entry name" value="SAP"/>
    <property type="match status" value="1"/>
</dbReference>
<dbReference type="UniPathway" id="UPA00143"/>